<dbReference type="EMBL" id="JAAIUW010000001">
    <property type="protein sequence ID" value="KAF7844100.1"/>
    <property type="molecule type" value="Genomic_DNA"/>
</dbReference>
<organism evidence="1 2">
    <name type="scientific">Senna tora</name>
    <dbReference type="NCBI Taxonomy" id="362788"/>
    <lineage>
        <taxon>Eukaryota</taxon>
        <taxon>Viridiplantae</taxon>
        <taxon>Streptophyta</taxon>
        <taxon>Embryophyta</taxon>
        <taxon>Tracheophyta</taxon>
        <taxon>Spermatophyta</taxon>
        <taxon>Magnoliopsida</taxon>
        <taxon>eudicotyledons</taxon>
        <taxon>Gunneridae</taxon>
        <taxon>Pentapetalae</taxon>
        <taxon>rosids</taxon>
        <taxon>fabids</taxon>
        <taxon>Fabales</taxon>
        <taxon>Fabaceae</taxon>
        <taxon>Caesalpinioideae</taxon>
        <taxon>Cassia clade</taxon>
        <taxon>Senna</taxon>
    </lineage>
</organism>
<sequence length="87" mass="10329">MRKNAPPLSPTSSTKVRDITSNLEWEREYQYEIHSDDIEISQMSMSEAREVCKHWWMKDALDTSRCLPCFQSWVSYNMSSSRYNVDD</sequence>
<protein>
    <submittedName>
        <fullName evidence="1">Uncharacterized protein</fullName>
    </submittedName>
</protein>
<comment type="caution">
    <text evidence="1">The sequence shown here is derived from an EMBL/GenBank/DDBJ whole genome shotgun (WGS) entry which is preliminary data.</text>
</comment>
<dbReference type="Proteomes" id="UP000634136">
    <property type="component" value="Unassembled WGS sequence"/>
</dbReference>
<gene>
    <name evidence="1" type="ORF">G2W53_001005</name>
</gene>
<reference evidence="1" key="1">
    <citation type="submission" date="2020-09" db="EMBL/GenBank/DDBJ databases">
        <title>Genome-Enabled Discovery of Anthraquinone Biosynthesis in Senna tora.</title>
        <authorList>
            <person name="Kang S.-H."/>
            <person name="Pandey R.P."/>
            <person name="Lee C.-M."/>
            <person name="Sim J.-S."/>
            <person name="Jeong J.-T."/>
            <person name="Choi B.-S."/>
            <person name="Jung M."/>
            <person name="Ginzburg D."/>
            <person name="Zhao K."/>
            <person name="Won S.Y."/>
            <person name="Oh T.-J."/>
            <person name="Yu Y."/>
            <person name="Kim N.-H."/>
            <person name="Lee O.R."/>
            <person name="Lee T.-H."/>
            <person name="Bashyal P."/>
            <person name="Kim T.-S."/>
            <person name="Lee W.-H."/>
            <person name="Kawkins C."/>
            <person name="Kim C.-K."/>
            <person name="Kim J.S."/>
            <person name="Ahn B.O."/>
            <person name="Rhee S.Y."/>
            <person name="Sohng J.K."/>
        </authorList>
    </citation>
    <scope>NUCLEOTIDE SEQUENCE</scope>
    <source>
        <tissue evidence="1">Leaf</tissue>
    </source>
</reference>
<accession>A0A834XGN9</accession>
<keyword evidence="2" id="KW-1185">Reference proteome</keyword>
<name>A0A834XGN9_9FABA</name>
<dbReference type="AlphaFoldDB" id="A0A834XGN9"/>
<proteinExistence type="predicted"/>
<evidence type="ECO:0000313" key="1">
    <source>
        <dbReference type="EMBL" id="KAF7844100.1"/>
    </source>
</evidence>
<evidence type="ECO:0000313" key="2">
    <source>
        <dbReference type="Proteomes" id="UP000634136"/>
    </source>
</evidence>